<keyword evidence="2" id="KW-1133">Transmembrane helix</keyword>
<protein>
    <submittedName>
        <fullName evidence="3">Uncharacterized protein</fullName>
    </submittedName>
</protein>
<evidence type="ECO:0000313" key="4">
    <source>
        <dbReference type="Proteomes" id="UP001221413"/>
    </source>
</evidence>
<gene>
    <name evidence="3" type="ORF">Dda_1233</name>
</gene>
<keyword evidence="2" id="KW-0812">Transmembrane</keyword>
<keyword evidence="2" id="KW-0472">Membrane</keyword>
<feature type="transmembrane region" description="Helical" evidence="2">
    <location>
        <begin position="313"/>
        <end position="334"/>
    </location>
</feature>
<reference evidence="3" key="1">
    <citation type="submission" date="2023-01" db="EMBL/GenBank/DDBJ databases">
        <title>The chitinases involved in constricting ring structure development in the nematode-trapping fungus Drechslerella dactyloides.</title>
        <authorList>
            <person name="Wang R."/>
            <person name="Zhang L."/>
            <person name="Tang P."/>
            <person name="Li S."/>
            <person name="Liang L."/>
        </authorList>
    </citation>
    <scope>NUCLEOTIDE SEQUENCE</scope>
    <source>
        <strain evidence="3">YMF1.00031</strain>
    </source>
</reference>
<proteinExistence type="predicted"/>
<comment type="caution">
    <text evidence="3">The sequence shown here is derived from an EMBL/GenBank/DDBJ whole genome shotgun (WGS) entry which is preliminary data.</text>
</comment>
<dbReference type="EMBL" id="JAQGDS010000001">
    <property type="protein sequence ID" value="KAJ6265078.1"/>
    <property type="molecule type" value="Genomic_DNA"/>
</dbReference>
<accession>A0AAD6J5T1</accession>
<name>A0AAD6J5T1_DREDA</name>
<feature type="transmembrane region" description="Helical" evidence="2">
    <location>
        <begin position="195"/>
        <end position="212"/>
    </location>
</feature>
<feature type="region of interest" description="Disordered" evidence="1">
    <location>
        <begin position="236"/>
        <end position="255"/>
    </location>
</feature>
<keyword evidence="4" id="KW-1185">Reference proteome</keyword>
<dbReference type="AlphaFoldDB" id="A0AAD6J5T1"/>
<feature type="compositionally biased region" description="Acidic residues" evidence="1">
    <location>
        <begin position="237"/>
        <end position="255"/>
    </location>
</feature>
<organism evidence="3 4">
    <name type="scientific">Drechslerella dactyloides</name>
    <name type="common">Nematode-trapping fungus</name>
    <name type="synonym">Arthrobotrys dactyloides</name>
    <dbReference type="NCBI Taxonomy" id="74499"/>
    <lineage>
        <taxon>Eukaryota</taxon>
        <taxon>Fungi</taxon>
        <taxon>Dikarya</taxon>
        <taxon>Ascomycota</taxon>
        <taxon>Pezizomycotina</taxon>
        <taxon>Orbiliomycetes</taxon>
        <taxon>Orbiliales</taxon>
        <taxon>Orbiliaceae</taxon>
        <taxon>Drechslerella</taxon>
    </lineage>
</organism>
<dbReference type="Proteomes" id="UP001221413">
    <property type="component" value="Unassembled WGS sequence"/>
</dbReference>
<evidence type="ECO:0000313" key="3">
    <source>
        <dbReference type="EMBL" id="KAJ6265078.1"/>
    </source>
</evidence>
<feature type="transmembrane region" description="Helical" evidence="2">
    <location>
        <begin position="273"/>
        <end position="293"/>
    </location>
</feature>
<sequence>MTESPPASALLSSAALTTLTTPFLALSFTFFYLSLGTCAFATVETLLGVITKDDQGAGWWRRSRLVALTYAQMYLSEHFLRIVTSEKTGIELPEKTFWMASQTVATAVFLVSTIKSERAPHRLLIGQICNLEWPQVAQIFLTLAVVFNVYETAGVVPSILTLVCLLAGFDWKVLFLGYEGAAIWKVSQGSMAAEISWMVLHFILAIGCLRAITAFDDQEGLIALPVDEEKAAVAVAEENETDSETEPSQEELGESELVEDDCSDALSIGRLSLIFSSLVILSAAVLMILFFSLQKYLATRVNDTIGHAHIEALALSQLFSMDIVGVLLVLVLTLREVCQNSIIKYVFDGLLFSLSGHD</sequence>
<evidence type="ECO:0000256" key="1">
    <source>
        <dbReference type="SAM" id="MobiDB-lite"/>
    </source>
</evidence>
<evidence type="ECO:0000256" key="2">
    <source>
        <dbReference type="SAM" id="Phobius"/>
    </source>
</evidence>